<accession>A0ABS7A0M2</accession>
<name>A0ABS7A0M2_9DEIN</name>
<gene>
    <name evidence="1" type="ORF">KZX47_08915</name>
</gene>
<protein>
    <submittedName>
        <fullName evidence="1">Uncharacterized protein</fullName>
    </submittedName>
</protein>
<evidence type="ECO:0000313" key="1">
    <source>
        <dbReference type="EMBL" id="MBW6395267.1"/>
    </source>
</evidence>
<organism evidence="1 2">
    <name type="scientific">Thermus brevis</name>
    <dbReference type="NCBI Taxonomy" id="2862456"/>
    <lineage>
        <taxon>Bacteria</taxon>
        <taxon>Thermotogati</taxon>
        <taxon>Deinococcota</taxon>
        <taxon>Deinococci</taxon>
        <taxon>Thermales</taxon>
        <taxon>Thermaceae</taxon>
        <taxon>Thermus</taxon>
    </lineage>
</organism>
<reference evidence="1 2" key="1">
    <citation type="submission" date="2021-07" db="EMBL/GenBank/DDBJ databases">
        <title>Thermus aquaticus gen. n. and sp. n., a nonsporulating extreme thermophile.</title>
        <authorList>
            <person name="Hu C.-J."/>
            <person name="Li W.-J."/>
            <person name="Xian W.-D."/>
        </authorList>
    </citation>
    <scope>NUCLEOTIDE SEQUENCE [LARGE SCALE GENOMIC DNA]</scope>
    <source>
        <strain evidence="1 2">SYSU G05001</strain>
    </source>
</reference>
<dbReference type="EMBL" id="JAHXRS010000015">
    <property type="protein sequence ID" value="MBW6395267.1"/>
    <property type="molecule type" value="Genomic_DNA"/>
</dbReference>
<dbReference type="RefSeq" id="WP_219759791.1">
    <property type="nucleotide sequence ID" value="NZ_JAHXRS010000015.1"/>
</dbReference>
<comment type="caution">
    <text evidence="1">The sequence shown here is derived from an EMBL/GenBank/DDBJ whole genome shotgun (WGS) entry which is preliminary data.</text>
</comment>
<keyword evidence="2" id="KW-1185">Reference proteome</keyword>
<proteinExistence type="predicted"/>
<sequence length="98" mass="10860">MVAQTPLAVRDPVAHARWLWEGYRELLAPEEEYEPLTLLGAVEEWPVFVRALKRAASQDAAEALRLAEAVWEEQAALRALGVRLPPSKEAFLAQLGVG</sequence>
<dbReference type="Proteomes" id="UP000724268">
    <property type="component" value="Unassembled WGS sequence"/>
</dbReference>
<evidence type="ECO:0000313" key="2">
    <source>
        <dbReference type="Proteomes" id="UP000724268"/>
    </source>
</evidence>